<evidence type="ECO:0000313" key="3">
    <source>
        <dbReference type="Proteomes" id="UP000182235"/>
    </source>
</evidence>
<dbReference type="AlphaFoldDB" id="A0A1J9QBJ0"/>
<feature type="region of interest" description="Disordered" evidence="1">
    <location>
        <begin position="1"/>
        <end position="68"/>
    </location>
</feature>
<dbReference type="Proteomes" id="UP000182235">
    <property type="component" value="Unassembled WGS sequence"/>
</dbReference>
<reference evidence="2 3" key="1">
    <citation type="submission" date="2015-07" db="EMBL/GenBank/DDBJ databases">
        <title>Emmonsia species relationships and genome sequence.</title>
        <authorList>
            <consortium name="The Broad Institute Genomics Platform"/>
            <person name="Cuomo C.A."/>
            <person name="Munoz J.F."/>
            <person name="Imamovic A."/>
            <person name="Priest M.E."/>
            <person name="Young S."/>
            <person name="Clay O.K."/>
            <person name="McEwen J.G."/>
        </authorList>
    </citation>
    <scope>NUCLEOTIDE SEQUENCE [LARGE SCALE GENOMIC DNA]</scope>
    <source>
        <strain evidence="2 3">UAMH 9510</strain>
    </source>
</reference>
<name>A0A1J9QBJ0_9EURO</name>
<sequence>MKENLNAAHPLALSFMPASPTPDQDIYISSSQHRPVEKDSALPPDPPDTPGSSANRQTVRSSPPVDKARDMGLACIGKTELHPQPIICA</sequence>
<comment type="caution">
    <text evidence="2">The sequence shown here is derived from an EMBL/GenBank/DDBJ whole genome shotgun (WGS) entry which is preliminary data.</text>
</comment>
<accession>A0A1J9QBJ0</accession>
<gene>
    <name evidence="2" type="ORF">AJ78_06027</name>
</gene>
<evidence type="ECO:0000313" key="2">
    <source>
        <dbReference type="EMBL" id="OJD13519.1"/>
    </source>
</evidence>
<evidence type="ECO:0000256" key="1">
    <source>
        <dbReference type="SAM" id="MobiDB-lite"/>
    </source>
</evidence>
<organism evidence="2 3">
    <name type="scientific">Emergomyces pasteurianus Ep9510</name>
    <dbReference type="NCBI Taxonomy" id="1447872"/>
    <lineage>
        <taxon>Eukaryota</taxon>
        <taxon>Fungi</taxon>
        <taxon>Dikarya</taxon>
        <taxon>Ascomycota</taxon>
        <taxon>Pezizomycotina</taxon>
        <taxon>Eurotiomycetes</taxon>
        <taxon>Eurotiomycetidae</taxon>
        <taxon>Onygenales</taxon>
        <taxon>Ajellomycetaceae</taxon>
        <taxon>Emergomyces</taxon>
    </lineage>
</organism>
<keyword evidence="3" id="KW-1185">Reference proteome</keyword>
<protein>
    <submittedName>
        <fullName evidence="2">Uncharacterized protein</fullName>
    </submittedName>
</protein>
<proteinExistence type="predicted"/>
<feature type="compositionally biased region" description="Polar residues" evidence="1">
    <location>
        <begin position="50"/>
        <end position="61"/>
    </location>
</feature>
<dbReference type="EMBL" id="LGRN01000292">
    <property type="protein sequence ID" value="OJD13519.1"/>
    <property type="molecule type" value="Genomic_DNA"/>
</dbReference>